<keyword evidence="4 10" id="KW-0677">Repeat</keyword>
<comment type="subunit">
    <text evidence="8">Associates with the 50S ribosomal subunit.</text>
</comment>
<dbReference type="PIRSF" id="PIRSF006485">
    <property type="entry name" value="GTP-binding_EngA"/>
    <property type="match status" value="1"/>
</dbReference>
<dbReference type="InterPro" id="IPR032859">
    <property type="entry name" value="KH_dom-like"/>
</dbReference>
<feature type="binding site" evidence="8">
    <location>
        <begin position="187"/>
        <end position="194"/>
    </location>
    <ligand>
        <name>GTP</name>
        <dbReference type="ChEBI" id="CHEBI:37565"/>
        <label>2</label>
    </ligand>
</feature>
<dbReference type="InterPro" id="IPR006073">
    <property type="entry name" value="GTP-bd"/>
</dbReference>
<dbReference type="InterPro" id="IPR003593">
    <property type="entry name" value="AAA+_ATPase"/>
</dbReference>
<dbReference type="Gene3D" id="3.30.300.20">
    <property type="match status" value="1"/>
</dbReference>
<dbReference type="FunFam" id="3.40.50.300:FF:000040">
    <property type="entry name" value="GTPase Der"/>
    <property type="match status" value="1"/>
</dbReference>
<comment type="function">
    <text evidence="8 10">GTPase that plays an essential role in the late steps of ribosome biogenesis.</text>
</comment>
<evidence type="ECO:0000256" key="8">
    <source>
        <dbReference type="HAMAP-Rule" id="MF_00195"/>
    </source>
</evidence>
<evidence type="ECO:0000256" key="7">
    <source>
        <dbReference type="ARBA" id="ARBA00032345"/>
    </source>
</evidence>
<dbReference type="NCBIfam" id="TIGR00231">
    <property type="entry name" value="small_GTP"/>
    <property type="match status" value="2"/>
</dbReference>
<protein>
    <recommendedName>
        <fullName evidence="2 8">GTPase Der</fullName>
    </recommendedName>
    <alternativeName>
        <fullName evidence="7 8">GTP-binding protein EngA</fullName>
    </alternativeName>
</protein>
<evidence type="ECO:0000259" key="12">
    <source>
        <dbReference type="PROSITE" id="PS51712"/>
    </source>
</evidence>
<accession>A0A081G271</accession>
<evidence type="ECO:0000256" key="5">
    <source>
        <dbReference type="ARBA" id="ARBA00022741"/>
    </source>
</evidence>
<feature type="binding site" evidence="8">
    <location>
        <begin position="299"/>
        <end position="302"/>
    </location>
    <ligand>
        <name>GTP</name>
        <dbReference type="ChEBI" id="CHEBI:37565"/>
        <label>2</label>
    </ligand>
</feature>
<dbReference type="CDD" id="cd01895">
    <property type="entry name" value="EngA2"/>
    <property type="match status" value="1"/>
</dbReference>
<evidence type="ECO:0000256" key="4">
    <source>
        <dbReference type="ARBA" id="ARBA00022737"/>
    </source>
</evidence>
<dbReference type="SUPFAM" id="SSF52540">
    <property type="entry name" value="P-loop containing nucleoside triphosphate hydrolases"/>
    <property type="match status" value="2"/>
</dbReference>
<dbReference type="InterPro" id="IPR015946">
    <property type="entry name" value="KH_dom-like_a/b"/>
</dbReference>
<evidence type="ECO:0000256" key="2">
    <source>
        <dbReference type="ARBA" id="ARBA00020953"/>
    </source>
</evidence>
<dbReference type="InterPro" id="IPR005225">
    <property type="entry name" value="Small_GTP-bd"/>
</dbReference>
<keyword evidence="14" id="KW-1185">Reference proteome</keyword>
<sequence>MLPVIALVGRPNVGKSTLFNRLTRSRDALVADLPGLTRDRKYGEGKLGTRDYLVIDTGGISGDEAGIDKAMAEQSLLAIDEADVVLFLVDARAGINPADEMIADHLRRQRKVCHLVVNKVDGLDPDVARSDFFALGMGEPLTIAASHGRGVTALIDYALDELGIEEPDEQEAADKVYDDSVRIAIVGRPNVGKSTLVNRMLGEDRVVVYDQAGTTRDSIYIPYERDGQDYTLIDTAGVRRRKHIKEAVEKFSIVKTLQAIKDSNVVVAVIDAREGVTEQDLHMLGFVIDSGRALVVALNKWDGMTQEQKEGVKTQVERRLAFAAFARFHFISALHGSGVGDLYGSINEAYRCAMAKWSTNQLTRLLEDVVADHQPPTVHNRRIKLRYAHQGGSNPPVIVVHGNQTDSLPGAYKRYLENRFIKLLKVKGTPMRFEFRTGDNPFAGKKNTLTPRQLAKKERQRQHVKEIKQRQKKRAKKG</sequence>
<feature type="binding site" evidence="8">
    <location>
        <begin position="56"/>
        <end position="60"/>
    </location>
    <ligand>
        <name>GTP</name>
        <dbReference type="ChEBI" id="CHEBI:37565"/>
        <label>1</label>
    </ligand>
</feature>
<comment type="caution">
    <text evidence="13">The sequence shown here is derived from an EMBL/GenBank/DDBJ whole genome shotgun (WGS) entry which is preliminary data.</text>
</comment>
<evidence type="ECO:0000313" key="13">
    <source>
        <dbReference type="EMBL" id="KEA64876.1"/>
    </source>
</evidence>
<dbReference type="InterPro" id="IPR016484">
    <property type="entry name" value="GTPase_Der"/>
</dbReference>
<evidence type="ECO:0000256" key="9">
    <source>
        <dbReference type="PROSITE-ProRule" id="PRU01049"/>
    </source>
</evidence>
<evidence type="ECO:0000256" key="11">
    <source>
        <dbReference type="SAM" id="MobiDB-lite"/>
    </source>
</evidence>
<dbReference type="PATRIC" id="fig|1232683.4.peg.1319"/>
<gene>
    <name evidence="8" type="primary">der</name>
    <name evidence="13" type="ORF">ADIMK_1329</name>
</gene>
<dbReference type="SMART" id="SM00382">
    <property type="entry name" value="AAA"/>
    <property type="match status" value="2"/>
</dbReference>
<keyword evidence="6 8" id="KW-0342">GTP-binding</keyword>
<keyword evidence="5 8" id="KW-0547">Nucleotide-binding</keyword>
<dbReference type="RefSeq" id="WP_036185198.1">
    <property type="nucleotide sequence ID" value="NZ_JMQN01000015.1"/>
</dbReference>
<evidence type="ECO:0000313" key="14">
    <source>
        <dbReference type="Proteomes" id="UP000028252"/>
    </source>
</evidence>
<feature type="binding site" evidence="8">
    <location>
        <begin position="118"/>
        <end position="121"/>
    </location>
    <ligand>
        <name>GTP</name>
        <dbReference type="ChEBI" id="CHEBI:37565"/>
        <label>1</label>
    </ligand>
</feature>
<dbReference type="InterPro" id="IPR027417">
    <property type="entry name" value="P-loop_NTPase"/>
</dbReference>
<organism evidence="13 14">
    <name type="scientific">Marinobacterium lacunae</name>
    <dbReference type="NCBI Taxonomy" id="1232683"/>
    <lineage>
        <taxon>Bacteria</taxon>
        <taxon>Pseudomonadati</taxon>
        <taxon>Pseudomonadota</taxon>
        <taxon>Gammaproteobacteria</taxon>
        <taxon>Oceanospirillales</taxon>
        <taxon>Oceanospirillaceae</taxon>
        <taxon>Marinobacterium</taxon>
    </lineage>
</organism>
<evidence type="ECO:0000256" key="3">
    <source>
        <dbReference type="ARBA" id="ARBA00022517"/>
    </source>
</evidence>
<comment type="similarity">
    <text evidence="1 8 9 10">Belongs to the TRAFAC class TrmE-Era-EngA-EngB-Septin-like GTPase superfamily. EngA (Der) GTPase family.</text>
</comment>
<feature type="domain" description="EngA-type G" evidence="12">
    <location>
        <begin position="181"/>
        <end position="354"/>
    </location>
</feature>
<dbReference type="InterPro" id="IPR031166">
    <property type="entry name" value="G_ENGA"/>
</dbReference>
<reference evidence="13 14" key="1">
    <citation type="submission" date="2014-04" db="EMBL/GenBank/DDBJ databases">
        <title>Marinobacterium kochiensis sp. nov., isolated from sediment sample collected from Kochi backwaters in Kerala, India.</title>
        <authorList>
            <person name="Singh A."/>
            <person name="Pinnaka A.K."/>
        </authorList>
    </citation>
    <scope>NUCLEOTIDE SEQUENCE [LARGE SCALE GENOMIC DNA]</scope>
    <source>
        <strain evidence="13 14">AK27</strain>
    </source>
</reference>
<dbReference type="Pfam" id="PF14714">
    <property type="entry name" value="KH_dom-like"/>
    <property type="match status" value="1"/>
</dbReference>
<dbReference type="GO" id="GO:0005525">
    <property type="term" value="F:GTP binding"/>
    <property type="evidence" value="ECO:0007669"/>
    <property type="project" value="UniProtKB-UniRule"/>
</dbReference>
<dbReference type="OrthoDB" id="9805918at2"/>
<dbReference type="Proteomes" id="UP000028252">
    <property type="component" value="Unassembled WGS sequence"/>
</dbReference>
<proteinExistence type="inferred from homology"/>
<dbReference type="eggNOG" id="COG1160">
    <property type="taxonomic scope" value="Bacteria"/>
</dbReference>
<feature type="binding site" evidence="8">
    <location>
        <begin position="9"/>
        <end position="16"/>
    </location>
    <ligand>
        <name>GTP</name>
        <dbReference type="ChEBI" id="CHEBI:37565"/>
        <label>1</label>
    </ligand>
</feature>
<feature type="domain" description="EngA-type G" evidence="12">
    <location>
        <begin position="3"/>
        <end position="166"/>
    </location>
</feature>
<dbReference type="HAMAP" id="MF_00195">
    <property type="entry name" value="GTPase_Der"/>
    <property type="match status" value="1"/>
</dbReference>
<dbReference type="PRINTS" id="PR00326">
    <property type="entry name" value="GTP1OBG"/>
</dbReference>
<feature type="compositionally biased region" description="Basic and acidic residues" evidence="11">
    <location>
        <begin position="455"/>
        <end position="469"/>
    </location>
</feature>
<dbReference type="Pfam" id="PF01926">
    <property type="entry name" value="MMR_HSR1"/>
    <property type="match status" value="2"/>
</dbReference>
<feature type="binding site" evidence="8">
    <location>
        <begin position="234"/>
        <end position="238"/>
    </location>
    <ligand>
        <name>GTP</name>
        <dbReference type="ChEBI" id="CHEBI:37565"/>
        <label>2</label>
    </ligand>
</feature>
<evidence type="ECO:0000256" key="1">
    <source>
        <dbReference type="ARBA" id="ARBA00008279"/>
    </source>
</evidence>
<evidence type="ECO:0000256" key="10">
    <source>
        <dbReference type="RuleBase" id="RU004481"/>
    </source>
</evidence>
<dbReference type="CDD" id="cd01894">
    <property type="entry name" value="EngA1"/>
    <property type="match status" value="1"/>
</dbReference>
<dbReference type="PROSITE" id="PS51712">
    <property type="entry name" value="G_ENGA"/>
    <property type="match status" value="2"/>
</dbReference>
<dbReference type="STRING" id="1232683.ADIMK_1329"/>
<dbReference type="FunFam" id="3.30.300.20:FF:000004">
    <property type="entry name" value="GTPase Der"/>
    <property type="match status" value="1"/>
</dbReference>
<dbReference type="FunFam" id="3.40.50.300:FF:000057">
    <property type="entry name" value="GTPase Der"/>
    <property type="match status" value="1"/>
</dbReference>
<dbReference type="AlphaFoldDB" id="A0A081G271"/>
<dbReference type="GO" id="GO:0043022">
    <property type="term" value="F:ribosome binding"/>
    <property type="evidence" value="ECO:0007669"/>
    <property type="project" value="TreeGrafter"/>
</dbReference>
<name>A0A081G271_9GAMM</name>
<dbReference type="EMBL" id="JMQN01000015">
    <property type="protein sequence ID" value="KEA64876.1"/>
    <property type="molecule type" value="Genomic_DNA"/>
</dbReference>
<dbReference type="PANTHER" id="PTHR43834">
    <property type="entry name" value="GTPASE DER"/>
    <property type="match status" value="1"/>
</dbReference>
<dbReference type="PANTHER" id="PTHR43834:SF6">
    <property type="entry name" value="GTPASE DER"/>
    <property type="match status" value="1"/>
</dbReference>
<feature type="region of interest" description="Disordered" evidence="11">
    <location>
        <begin position="437"/>
        <end position="478"/>
    </location>
</feature>
<evidence type="ECO:0000256" key="6">
    <source>
        <dbReference type="ARBA" id="ARBA00023134"/>
    </source>
</evidence>
<dbReference type="GO" id="GO:0042254">
    <property type="term" value="P:ribosome biogenesis"/>
    <property type="evidence" value="ECO:0007669"/>
    <property type="project" value="UniProtKB-KW"/>
</dbReference>
<dbReference type="Gene3D" id="3.40.50.300">
    <property type="entry name" value="P-loop containing nucleotide triphosphate hydrolases"/>
    <property type="match status" value="2"/>
</dbReference>
<keyword evidence="3 8" id="KW-0690">Ribosome biogenesis</keyword>
<dbReference type="NCBIfam" id="TIGR03594">
    <property type="entry name" value="GTPase_EngA"/>
    <property type="match status" value="1"/>
</dbReference>